<name>A0A173MIP7_9BACT</name>
<evidence type="ECO:0000313" key="4">
    <source>
        <dbReference type="Proteomes" id="UP000186917"/>
    </source>
</evidence>
<keyword evidence="1" id="KW-0597">Phosphoprotein</keyword>
<dbReference type="InterPro" id="IPR001789">
    <property type="entry name" value="Sig_transdc_resp-reg_receiver"/>
</dbReference>
<proteinExistence type="predicted"/>
<dbReference type="PANTHER" id="PTHR37299:SF1">
    <property type="entry name" value="STAGE 0 SPORULATION PROTEIN A HOMOLOG"/>
    <property type="match status" value="1"/>
</dbReference>
<evidence type="ECO:0000256" key="1">
    <source>
        <dbReference type="PROSITE-ProRule" id="PRU00169"/>
    </source>
</evidence>
<dbReference type="GO" id="GO:0003677">
    <property type="term" value="F:DNA binding"/>
    <property type="evidence" value="ECO:0007669"/>
    <property type="project" value="InterPro"/>
</dbReference>
<dbReference type="InterPro" id="IPR046947">
    <property type="entry name" value="LytR-like"/>
</dbReference>
<dbReference type="OrthoDB" id="2168082at2"/>
<dbReference type="Proteomes" id="UP000186917">
    <property type="component" value="Unassembled WGS sequence"/>
</dbReference>
<dbReference type="Pfam" id="PF00072">
    <property type="entry name" value="Response_reg"/>
    <property type="match status" value="1"/>
</dbReference>
<dbReference type="PANTHER" id="PTHR37299">
    <property type="entry name" value="TRANSCRIPTIONAL REGULATOR-RELATED"/>
    <property type="match status" value="1"/>
</dbReference>
<sequence length="256" mass="29554">MNIIIIEDELKTAQSLQKAILDFKPDASIIGQYQSIESVVEAFEGGISPDLIFMDIQLADGLCFEIFKQVNITSPVVFCTAFDEYSLDAFKNNGVDYILKPFSKDDIQKALKKVDELQNFFQQKNTPDWESLLSKLSPPAASGGKTSFLIFQQQKYKTVNVKDIAFFYIKHNASWIMCFDKQEYPITQSLDQITSAVSAQQFYRINRQFLVNFKAIKEVEPYFLRKLYVRLVIETPEKLLVNKEKANSFLSWMENR</sequence>
<dbReference type="InterPro" id="IPR007492">
    <property type="entry name" value="LytTR_DNA-bd_dom"/>
</dbReference>
<dbReference type="AlphaFoldDB" id="A0A173MIP7"/>
<reference evidence="4" key="1">
    <citation type="submission" date="2017-01" db="EMBL/GenBank/DDBJ databases">
        <authorList>
            <person name="Varghese N."/>
            <person name="Submissions S."/>
        </authorList>
    </citation>
    <scope>NUCLEOTIDE SEQUENCE [LARGE SCALE GENOMIC DNA]</scope>
    <source>
        <strain evidence="4">DSM 21054</strain>
    </source>
</reference>
<dbReference type="SMART" id="SM00850">
    <property type="entry name" value="LytTR"/>
    <property type="match status" value="1"/>
</dbReference>
<feature type="modified residue" description="4-aspartylphosphate" evidence="1">
    <location>
        <position position="55"/>
    </location>
</feature>
<dbReference type="EMBL" id="FTOR01000002">
    <property type="protein sequence ID" value="SIS91903.1"/>
    <property type="molecule type" value="Genomic_DNA"/>
</dbReference>
<dbReference type="KEGG" id="fln:FLA_3314"/>
<dbReference type="InterPro" id="IPR011006">
    <property type="entry name" value="CheY-like_superfamily"/>
</dbReference>
<dbReference type="Pfam" id="PF04397">
    <property type="entry name" value="LytTR"/>
    <property type="match status" value="1"/>
</dbReference>
<gene>
    <name evidence="3" type="ORF">SAMN05421788_10285</name>
</gene>
<organism evidence="3 4">
    <name type="scientific">Filimonas lacunae</name>
    <dbReference type="NCBI Taxonomy" id="477680"/>
    <lineage>
        <taxon>Bacteria</taxon>
        <taxon>Pseudomonadati</taxon>
        <taxon>Bacteroidota</taxon>
        <taxon>Chitinophagia</taxon>
        <taxon>Chitinophagales</taxon>
        <taxon>Chitinophagaceae</taxon>
        <taxon>Filimonas</taxon>
    </lineage>
</organism>
<dbReference type="RefSeq" id="WP_076377585.1">
    <property type="nucleotide sequence ID" value="NZ_AP017422.1"/>
</dbReference>
<keyword evidence="4" id="KW-1185">Reference proteome</keyword>
<feature type="domain" description="Response regulatory" evidence="2">
    <location>
        <begin position="2"/>
        <end position="115"/>
    </location>
</feature>
<dbReference type="GO" id="GO:0000156">
    <property type="term" value="F:phosphorelay response regulator activity"/>
    <property type="evidence" value="ECO:0007669"/>
    <property type="project" value="InterPro"/>
</dbReference>
<dbReference type="Gene3D" id="2.40.50.1020">
    <property type="entry name" value="LytTr DNA-binding domain"/>
    <property type="match status" value="1"/>
</dbReference>
<dbReference type="STRING" id="477680.SAMN05421788_10285"/>
<evidence type="ECO:0000259" key="2">
    <source>
        <dbReference type="PROSITE" id="PS50110"/>
    </source>
</evidence>
<protein>
    <submittedName>
        <fullName evidence="3">Two component transcriptional regulator, LytTR family</fullName>
    </submittedName>
</protein>
<dbReference type="PROSITE" id="PS50110">
    <property type="entry name" value="RESPONSE_REGULATORY"/>
    <property type="match status" value="1"/>
</dbReference>
<evidence type="ECO:0000313" key="3">
    <source>
        <dbReference type="EMBL" id="SIS91903.1"/>
    </source>
</evidence>
<dbReference type="SUPFAM" id="SSF52172">
    <property type="entry name" value="CheY-like"/>
    <property type="match status" value="1"/>
</dbReference>
<dbReference type="Gene3D" id="3.40.50.2300">
    <property type="match status" value="1"/>
</dbReference>
<dbReference type="SMART" id="SM00448">
    <property type="entry name" value="REC"/>
    <property type="match status" value="1"/>
</dbReference>
<accession>A0A173MIP7</accession>